<organism evidence="1 2">
    <name type="scientific">Candidatus Magnetobacterium bavaricum</name>
    <dbReference type="NCBI Taxonomy" id="29290"/>
    <lineage>
        <taxon>Bacteria</taxon>
        <taxon>Pseudomonadati</taxon>
        <taxon>Nitrospirota</taxon>
        <taxon>Thermodesulfovibrionia</taxon>
        <taxon>Thermodesulfovibrionales</taxon>
        <taxon>Candidatus Magnetobacteriaceae</taxon>
        <taxon>Candidatus Magnetobacterium</taxon>
    </lineage>
</organism>
<proteinExistence type="predicted"/>
<dbReference type="EMBL" id="LACI01002328">
    <property type="protein sequence ID" value="KJU82411.1"/>
    <property type="molecule type" value="Genomic_DNA"/>
</dbReference>
<sequence>MDAFKTGNFRSICISIDGTNEVYEYVRKNARWQQLETNVRALAKLIQGLDNPPVLYFNVAVGTYNYADIPNIVAFAQDVGVDLVSLNRVSFGRIVDEDPKADLLLSGQYEDFRAMMKNLAEVSKVAVGCGFDPSLSIAPNWSDTKTPRIEQPLPYHTIEVDEGAVQCIYPFTSVQYWSGDVFTPCCLLIRGYDFNESTFASYWNGAYIQNLRKRAYEHTLIPGPCGKDACVFARTFVKKQALLHK</sequence>
<dbReference type="Proteomes" id="UP000033423">
    <property type="component" value="Unassembled WGS sequence"/>
</dbReference>
<name>A0A0F3GKK3_9BACT</name>
<accession>A0A0F3GKK3</accession>
<comment type="caution">
    <text evidence="1">The sequence shown here is derived from an EMBL/GenBank/DDBJ whole genome shotgun (WGS) entry which is preliminary data.</text>
</comment>
<evidence type="ECO:0000313" key="2">
    <source>
        <dbReference type="Proteomes" id="UP000033423"/>
    </source>
</evidence>
<evidence type="ECO:0000313" key="1">
    <source>
        <dbReference type="EMBL" id="KJU82411.1"/>
    </source>
</evidence>
<protein>
    <submittedName>
        <fullName evidence="1">Radical SAM protein</fullName>
    </submittedName>
</protein>
<dbReference type="SUPFAM" id="SSF102114">
    <property type="entry name" value="Radical SAM enzymes"/>
    <property type="match status" value="1"/>
</dbReference>
<gene>
    <name evidence="1" type="ORF">MBAV_005396</name>
</gene>
<dbReference type="InterPro" id="IPR058240">
    <property type="entry name" value="rSAM_sf"/>
</dbReference>
<dbReference type="InterPro" id="IPR013785">
    <property type="entry name" value="Aldolase_TIM"/>
</dbReference>
<dbReference type="Gene3D" id="3.20.20.70">
    <property type="entry name" value="Aldolase class I"/>
    <property type="match status" value="1"/>
</dbReference>
<keyword evidence="2" id="KW-1185">Reference proteome</keyword>
<dbReference type="CDD" id="cd21109">
    <property type="entry name" value="SPASM"/>
    <property type="match status" value="1"/>
</dbReference>
<reference evidence="1 2" key="1">
    <citation type="submission" date="2015-02" db="EMBL/GenBank/DDBJ databases">
        <title>Single-cell genomics of uncultivated deep-branching MTB reveals a conserved set of magnetosome genes.</title>
        <authorList>
            <person name="Kolinko S."/>
            <person name="Richter M."/>
            <person name="Glockner F.O."/>
            <person name="Brachmann A."/>
            <person name="Schuler D."/>
        </authorList>
    </citation>
    <scope>NUCLEOTIDE SEQUENCE [LARGE SCALE GENOMIC DNA]</scope>
    <source>
        <strain evidence="1">TM-1</strain>
    </source>
</reference>
<dbReference type="AlphaFoldDB" id="A0A0F3GKK3"/>